<sequence length="219" mass="24677">MFTRVSEERFVRPLLRAPLEISADIRALCADINPAETPRFVPYRPGTGCQPQECYNNVRRRVDEAGGDYVVGWAIWERPELWVEAEHHAVWRGPDGLVDVTPRGIPVEQVLFLPDPAAPYVGSDAPRRPNRRRLLSQGGLAKPFLETIDARNLWFEQFPAGELKNLTRQQVAELRDLEGRAGLASVDLLIAHANSKSRNDRCLCGSGRKFKVCCLSEFD</sequence>
<protein>
    <submittedName>
        <fullName evidence="1">SEC-C domain-containing protein</fullName>
    </submittedName>
</protein>
<dbReference type="InterPro" id="IPR004027">
    <property type="entry name" value="SEC_C_motif"/>
</dbReference>
<dbReference type="KEGG" id="bdm:EQG53_00845"/>
<reference evidence="1 3" key="1">
    <citation type="submission" date="2019-01" db="EMBL/GenBank/DDBJ databases">
        <title>Brevundimonas diminuta Genome sequencing and assembly.</title>
        <authorList>
            <person name="Chen H."/>
        </authorList>
    </citation>
    <scope>NUCLEOTIDE SEQUENCE [LARGE SCALE GENOMIC DNA]</scope>
    <source>
        <strain evidence="1">ATCC</strain>
        <strain evidence="3">ATCC(B) 19146</strain>
    </source>
</reference>
<evidence type="ECO:0000313" key="3">
    <source>
        <dbReference type="Proteomes" id="UP000287388"/>
    </source>
</evidence>
<organism evidence="1 3">
    <name type="scientific">Brevundimonas diminuta</name>
    <name type="common">Pseudomonas diminuta</name>
    <dbReference type="NCBI Taxonomy" id="293"/>
    <lineage>
        <taxon>Bacteria</taxon>
        <taxon>Pseudomonadati</taxon>
        <taxon>Pseudomonadota</taxon>
        <taxon>Alphaproteobacteria</taxon>
        <taxon>Caulobacterales</taxon>
        <taxon>Caulobacteraceae</taxon>
        <taxon>Brevundimonas</taxon>
    </lineage>
</organism>
<evidence type="ECO:0000313" key="4">
    <source>
        <dbReference type="Proteomes" id="UP000596117"/>
    </source>
</evidence>
<keyword evidence="4" id="KW-1185">Reference proteome</keyword>
<name>A0A410NSW1_BREDI</name>
<dbReference type="EMBL" id="CP035093">
    <property type="protein sequence ID" value="QAT13017.1"/>
    <property type="molecule type" value="Genomic_DNA"/>
</dbReference>
<dbReference type="Pfam" id="PF02810">
    <property type="entry name" value="SEC-C"/>
    <property type="match status" value="1"/>
</dbReference>
<dbReference type="EMBL" id="CP066026">
    <property type="protein sequence ID" value="QQB89637.1"/>
    <property type="molecule type" value="Genomic_DNA"/>
</dbReference>
<accession>A0A410NSW1</accession>
<evidence type="ECO:0000313" key="2">
    <source>
        <dbReference type="EMBL" id="QQB89637.1"/>
    </source>
</evidence>
<dbReference type="Proteomes" id="UP000287388">
    <property type="component" value="Chromosome"/>
</dbReference>
<dbReference type="Proteomes" id="UP000596117">
    <property type="component" value="Chromosome"/>
</dbReference>
<dbReference type="SUPFAM" id="SSF103642">
    <property type="entry name" value="Sec-C motif"/>
    <property type="match status" value="1"/>
</dbReference>
<evidence type="ECO:0000313" key="1">
    <source>
        <dbReference type="EMBL" id="QAT13017.1"/>
    </source>
</evidence>
<dbReference type="AlphaFoldDB" id="A0A410NSW1"/>
<proteinExistence type="predicted"/>
<dbReference type="RefSeq" id="WP_128718799.1">
    <property type="nucleotide sequence ID" value="NZ_BJNC01000020.1"/>
</dbReference>
<reference evidence="2 4" key="2">
    <citation type="submission" date="2020-12" db="EMBL/GenBank/DDBJ databases">
        <title>FDA dAtabase for Regulatory Grade micrObial Sequences (FDA-ARGOS): Supporting development and validation of Infectious Disease Dx tests.</title>
        <authorList>
            <person name="Kerrigan L."/>
            <person name="Long C."/>
            <person name="Tallon L."/>
            <person name="Sadzewicz L."/>
            <person name="Zhao X."/>
            <person name="Boylan J."/>
            <person name="Ott S."/>
            <person name="Bowen H."/>
            <person name="Vavikolanu K."/>
            <person name="Mehta A."/>
            <person name="Aluvathingal J."/>
            <person name="Nadendla S."/>
            <person name="Yan Y."/>
            <person name="Sichtig H."/>
        </authorList>
    </citation>
    <scope>NUCLEOTIDE SEQUENCE [LARGE SCALE GENOMIC DNA]</scope>
    <source>
        <strain evidence="2 4">FDAARGOS_1026</strain>
    </source>
</reference>
<dbReference type="Gene3D" id="3.10.450.50">
    <property type="match status" value="1"/>
</dbReference>
<gene>
    <name evidence="1" type="ORF">EQG53_00845</name>
    <name evidence="2" type="ORF">I6H83_04120</name>
</gene>